<organism evidence="1 2">
    <name type="scientific">Vibrio antiquarius (strain Ex25)</name>
    <dbReference type="NCBI Taxonomy" id="150340"/>
    <lineage>
        <taxon>Bacteria</taxon>
        <taxon>Pseudomonadati</taxon>
        <taxon>Pseudomonadota</taxon>
        <taxon>Gammaproteobacteria</taxon>
        <taxon>Vibrionales</taxon>
        <taxon>Vibrionaceae</taxon>
        <taxon>Vibrio</taxon>
        <taxon>Vibrio diabolicus subgroup</taxon>
    </lineage>
</organism>
<accession>A0ACA6QQI0</accession>
<name>A0ACA6QQI0_VIBAE</name>
<sequence>MPRGFTLLELLITVAVLSVLLLFVAPSFSKVSQHMKIVNLANELQGFLIQAKSESVMRNQDLSVHIQGLPSSTGSWKLTLSSVSNVTDITSMNTVAELQGHLYRGLVVSSNITSVKFDRVMGNPKNAGSIQLKKSQADTSPIKVTVHNGAGRVKVCAMNEAKYGFEQC</sequence>
<proteinExistence type="predicted"/>
<gene>
    <name evidence="1" type="ordered locus">VEA_004287</name>
</gene>
<keyword evidence="2" id="KW-1185">Reference proteome</keyword>
<dbReference type="EMBL" id="CP001805">
    <property type="protein sequence ID" value="ACY52445.1"/>
    <property type="molecule type" value="Genomic_DNA"/>
</dbReference>
<protein>
    <submittedName>
        <fullName evidence="1">Type 4 fimbrial biogenesis protein FimT</fullName>
    </submittedName>
</protein>
<reference evidence="1" key="1">
    <citation type="submission" date="2009-10" db="EMBL/GenBank/DDBJ databases">
        <authorList>
            <consortium name="Los Alamos National Laboratory (LANL)"/>
            <consortium name="National Microbial Pathogen Data Resource (NMPDR)"/>
            <person name="Munk A.C."/>
            <person name="Tapia R."/>
            <person name="Green L."/>
            <person name="Rogers Y."/>
            <person name="Detter J.C."/>
            <person name="Bruce D."/>
            <person name="Brettin T.S."/>
            <person name="Colwell R."/>
            <person name="Huq A."/>
            <person name="Grim C.J."/>
            <person name="Hasan N.A."/>
            <person name="Vonstein V."/>
            <person name="Bartels D."/>
        </authorList>
    </citation>
    <scope>NUCLEOTIDE SEQUENCE</scope>
    <source>
        <strain evidence="1">EX25</strain>
    </source>
</reference>
<evidence type="ECO:0000313" key="1">
    <source>
        <dbReference type="EMBL" id="ACY52445.1"/>
    </source>
</evidence>
<evidence type="ECO:0000313" key="2">
    <source>
        <dbReference type="Proteomes" id="UP000002571"/>
    </source>
</evidence>
<dbReference type="Proteomes" id="UP000002571">
    <property type="component" value="Chromosome 1"/>
</dbReference>